<keyword evidence="2" id="KW-0378">Hydrolase</keyword>
<feature type="active site" description="Nucleophile" evidence="3">
    <location>
        <position position="261"/>
    </location>
</feature>
<evidence type="ECO:0000256" key="2">
    <source>
        <dbReference type="ARBA" id="ARBA00022801"/>
    </source>
</evidence>
<dbReference type="InterPro" id="IPR033199">
    <property type="entry name" value="DDAH-like"/>
</dbReference>
<dbReference type="SUPFAM" id="SSF55909">
    <property type="entry name" value="Pentein"/>
    <property type="match status" value="1"/>
</dbReference>
<dbReference type="NCBIfam" id="NF045660">
    <property type="entry name" value="DiMthArgaseDdahStm"/>
    <property type="match status" value="1"/>
</dbReference>
<dbReference type="PANTHER" id="PTHR12737:SF9">
    <property type="entry name" value="DIMETHYLARGININASE"/>
    <property type="match status" value="1"/>
</dbReference>
<accession>A0A935CEE8</accession>
<dbReference type="EMBL" id="JADIXZ010000005">
    <property type="protein sequence ID" value="MBK6301712.1"/>
    <property type="molecule type" value="Genomic_DNA"/>
</dbReference>
<dbReference type="Gene3D" id="3.75.10.10">
    <property type="entry name" value="L-arginine/glycine Amidinotransferase, Chain A"/>
    <property type="match status" value="1"/>
</dbReference>
<protein>
    <submittedName>
        <fullName evidence="4">N(G),N(G)-dimethylarginine dimethylaminohydrolase</fullName>
    </submittedName>
</protein>
<name>A0A935CEE8_9MICO</name>
<organism evidence="4 5">
    <name type="scientific">Candidatus Phosphoribacter hodrii</name>
    <dbReference type="NCBI Taxonomy" id="2953743"/>
    <lineage>
        <taxon>Bacteria</taxon>
        <taxon>Bacillati</taxon>
        <taxon>Actinomycetota</taxon>
        <taxon>Actinomycetes</taxon>
        <taxon>Micrococcales</taxon>
        <taxon>Dermatophilaceae</taxon>
        <taxon>Candidatus Phosphoribacter</taxon>
    </lineage>
</organism>
<gene>
    <name evidence="4" type="ORF">IPF40_11930</name>
</gene>
<evidence type="ECO:0000256" key="3">
    <source>
        <dbReference type="PIRSR" id="PIRSR633199-1"/>
    </source>
</evidence>
<feature type="active site" description="Proton donor" evidence="3">
    <location>
        <position position="166"/>
    </location>
</feature>
<sequence length="268" mass="28303">MLRRLALVRQPSPRLADGIVTHIDRESVDPVLARDQWEAYVGALRANGWDIVQAPAAPDCPDGVFIEDQVLVYGDLALLCRSGAPERRAEQVGLAGLLTDVGYRVARIEAPGLLDGGDVLKHDGRVWVGDAGSTGRSNRAGVEQVADLLAPLGARVEAVPLSGVLHLKSAVTALPDGRILAGPSLSAVTAEWPGWGTSSRGASRLLAVPEESGAHVVILDADTVLLAASAPRTAEVLTGHGWRVVTVDISEFEKLEGCVTCLSVRLRR</sequence>
<evidence type="ECO:0000313" key="4">
    <source>
        <dbReference type="EMBL" id="MBK6301712.1"/>
    </source>
</evidence>
<dbReference type="AlphaFoldDB" id="A0A935CEE8"/>
<dbReference type="GO" id="GO:0016597">
    <property type="term" value="F:amino acid binding"/>
    <property type="evidence" value="ECO:0007669"/>
    <property type="project" value="TreeGrafter"/>
</dbReference>
<reference evidence="4 5" key="1">
    <citation type="submission" date="2020-10" db="EMBL/GenBank/DDBJ databases">
        <title>Connecting structure to function with the recovery of over 1000 high-quality activated sludge metagenome-assembled genomes encoding full-length rRNA genes using long-read sequencing.</title>
        <authorList>
            <person name="Singleton C.M."/>
            <person name="Petriglieri F."/>
            <person name="Kristensen J.M."/>
            <person name="Kirkegaard R.H."/>
            <person name="Michaelsen T.Y."/>
            <person name="Andersen M.H."/>
            <person name="Karst S.M."/>
            <person name="Dueholm M.S."/>
            <person name="Nielsen P.H."/>
            <person name="Albertsen M."/>
        </authorList>
    </citation>
    <scope>NUCLEOTIDE SEQUENCE [LARGE SCALE GENOMIC DNA]</scope>
    <source>
        <strain evidence="4">AalE_18-Q3-R2-46_BAT3C.188</strain>
    </source>
</reference>
<dbReference type="GO" id="GO:0045429">
    <property type="term" value="P:positive regulation of nitric oxide biosynthetic process"/>
    <property type="evidence" value="ECO:0007669"/>
    <property type="project" value="TreeGrafter"/>
</dbReference>
<dbReference type="GO" id="GO:0000052">
    <property type="term" value="P:citrulline metabolic process"/>
    <property type="evidence" value="ECO:0007669"/>
    <property type="project" value="TreeGrafter"/>
</dbReference>
<proteinExistence type="inferred from homology"/>
<evidence type="ECO:0000313" key="5">
    <source>
        <dbReference type="Proteomes" id="UP000718281"/>
    </source>
</evidence>
<dbReference type="GO" id="GO:0006525">
    <property type="term" value="P:arginine metabolic process"/>
    <property type="evidence" value="ECO:0007669"/>
    <property type="project" value="TreeGrafter"/>
</dbReference>
<dbReference type="Proteomes" id="UP000718281">
    <property type="component" value="Unassembled WGS sequence"/>
</dbReference>
<comment type="caution">
    <text evidence="4">The sequence shown here is derived from an EMBL/GenBank/DDBJ whole genome shotgun (WGS) entry which is preliminary data.</text>
</comment>
<dbReference type="GO" id="GO:0016403">
    <property type="term" value="F:dimethylargininase activity"/>
    <property type="evidence" value="ECO:0007669"/>
    <property type="project" value="TreeGrafter"/>
</dbReference>
<evidence type="ECO:0000256" key="1">
    <source>
        <dbReference type="ARBA" id="ARBA00008532"/>
    </source>
</evidence>
<dbReference type="PANTHER" id="PTHR12737">
    <property type="entry name" value="DIMETHYLARGININE DIMETHYLAMINOHYDROLASE"/>
    <property type="match status" value="1"/>
</dbReference>
<comment type="similarity">
    <text evidence="1">Belongs to the DDAH family.</text>
</comment>